<dbReference type="InterPro" id="IPR013762">
    <property type="entry name" value="Integrase-like_cat_sf"/>
</dbReference>
<dbReference type="GO" id="GO:0003677">
    <property type="term" value="F:DNA binding"/>
    <property type="evidence" value="ECO:0007669"/>
    <property type="project" value="UniProtKB-UniRule"/>
</dbReference>
<dbReference type="PROSITE" id="PS51900">
    <property type="entry name" value="CB"/>
    <property type="match status" value="1"/>
</dbReference>
<evidence type="ECO:0000256" key="5">
    <source>
        <dbReference type="PROSITE-ProRule" id="PRU01248"/>
    </source>
</evidence>
<dbReference type="Gene3D" id="1.10.443.10">
    <property type="entry name" value="Intergrase catalytic core"/>
    <property type="match status" value="1"/>
</dbReference>
<evidence type="ECO:0000259" key="7">
    <source>
        <dbReference type="PROSITE" id="PS51900"/>
    </source>
</evidence>
<dbReference type="PANTHER" id="PTHR30349:SF41">
    <property type="entry name" value="INTEGRASE_RECOMBINASE PROTEIN MJ0367-RELATED"/>
    <property type="match status" value="1"/>
</dbReference>
<proteinExistence type="inferred from homology"/>
<keyword evidence="2" id="KW-0229">DNA integration</keyword>
<evidence type="ECO:0000313" key="9">
    <source>
        <dbReference type="Proteomes" id="UP000051739"/>
    </source>
</evidence>
<evidence type="ECO:0000256" key="4">
    <source>
        <dbReference type="ARBA" id="ARBA00023172"/>
    </source>
</evidence>
<evidence type="ECO:0000256" key="1">
    <source>
        <dbReference type="ARBA" id="ARBA00008857"/>
    </source>
</evidence>
<evidence type="ECO:0000256" key="3">
    <source>
        <dbReference type="ARBA" id="ARBA00023125"/>
    </source>
</evidence>
<comment type="caution">
    <text evidence="8">The sequence shown here is derived from an EMBL/GenBank/DDBJ whole genome shotgun (WGS) entry which is preliminary data.</text>
</comment>
<dbReference type="Gene3D" id="1.10.150.130">
    <property type="match status" value="1"/>
</dbReference>
<protein>
    <submittedName>
        <fullName evidence="8">Uncharacterized protein</fullName>
    </submittedName>
</protein>
<dbReference type="Pfam" id="PF02899">
    <property type="entry name" value="Phage_int_SAM_1"/>
    <property type="match status" value="1"/>
</dbReference>
<reference evidence="8 9" key="1">
    <citation type="journal article" date="2015" name="Genome Announc.">
        <title>Expanding the biotechnology potential of lactobacilli through comparative genomics of 213 strains and associated genera.</title>
        <authorList>
            <person name="Sun Z."/>
            <person name="Harris H.M."/>
            <person name="McCann A."/>
            <person name="Guo C."/>
            <person name="Argimon S."/>
            <person name="Zhang W."/>
            <person name="Yang X."/>
            <person name="Jeffery I.B."/>
            <person name="Cooney J.C."/>
            <person name="Kagawa T.F."/>
            <person name="Liu W."/>
            <person name="Song Y."/>
            <person name="Salvetti E."/>
            <person name="Wrobel A."/>
            <person name="Rasinkangas P."/>
            <person name="Parkhill J."/>
            <person name="Rea M.C."/>
            <person name="O'Sullivan O."/>
            <person name="Ritari J."/>
            <person name="Douillard F.P."/>
            <person name="Paul Ross R."/>
            <person name="Yang R."/>
            <person name="Briner A.E."/>
            <person name="Felis G.E."/>
            <person name="de Vos W.M."/>
            <person name="Barrangou R."/>
            <person name="Klaenhammer T.R."/>
            <person name="Caufield P.W."/>
            <person name="Cui Y."/>
            <person name="Zhang H."/>
            <person name="O'Toole P.W."/>
        </authorList>
    </citation>
    <scope>NUCLEOTIDE SEQUENCE [LARGE SCALE GENOMIC DNA]</scope>
    <source>
        <strain evidence="8 9">DSM 16045</strain>
    </source>
</reference>
<dbReference type="RefSeq" id="WP_056937144.1">
    <property type="nucleotide sequence ID" value="NZ_AZFN01000008.1"/>
</dbReference>
<dbReference type="SUPFAM" id="SSF56349">
    <property type="entry name" value="DNA breaking-rejoining enzymes"/>
    <property type="match status" value="1"/>
</dbReference>
<dbReference type="EMBL" id="AZFN01000008">
    <property type="protein sequence ID" value="KRM02703.1"/>
    <property type="molecule type" value="Genomic_DNA"/>
</dbReference>
<accession>A0A0R1VBD1</accession>
<keyword evidence="9" id="KW-1185">Reference proteome</keyword>
<evidence type="ECO:0000313" key="8">
    <source>
        <dbReference type="EMBL" id="KRM02703.1"/>
    </source>
</evidence>
<dbReference type="InterPro" id="IPR050090">
    <property type="entry name" value="Tyrosine_recombinase_XerCD"/>
</dbReference>
<dbReference type="Proteomes" id="UP000051739">
    <property type="component" value="Unassembled WGS sequence"/>
</dbReference>
<keyword evidence="4" id="KW-0233">DNA recombination</keyword>
<dbReference type="GO" id="GO:0006310">
    <property type="term" value="P:DNA recombination"/>
    <property type="evidence" value="ECO:0007669"/>
    <property type="project" value="UniProtKB-KW"/>
</dbReference>
<dbReference type="Pfam" id="PF00589">
    <property type="entry name" value="Phage_integrase"/>
    <property type="match status" value="1"/>
</dbReference>
<dbReference type="PANTHER" id="PTHR30349">
    <property type="entry name" value="PHAGE INTEGRASE-RELATED"/>
    <property type="match status" value="1"/>
</dbReference>
<feature type="domain" description="Tyr recombinase" evidence="6">
    <location>
        <begin position="108"/>
        <end position="260"/>
    </location>
</feature>
<evidence type="ECO:0000256" key="2">
    <source>
        <dbReference type="ARBA" id="ARBA00022908"/>
    </source>
</evidence>
<comment type="similarity">
    <text evidence="1">Belongs to the 'phage' integrase family.</text>
</comment>
<sequence length="260" mass="30392">MTTELRTLTNEYLVNLADAKNLNAATIQSYRHDLAVFVDWLESQDINDWHQVDQNTLLAWLTEQTQAKATIRRHLLSLQRFFRYWQSRSVLDDNPVDLVELPVNDVTNPDQPLTKAEMERLLGRIKLTEFSQVRTRLMIELLYSTGMRVSELCKLKVSAFQFDLQTIQLSDRVVLYDDQTAMVLRWYLMDLQPQADQYLFERTPKQPFSRQLIWQLIRQAGTEAGLDNVSPRRIRQSFIARLTENGAPLTLIQTLLGRHV</sequence>
<dbReference type="GO" id="GO:0015074">
    <property type="term" value="P:DNA integration"/>
    <property type="evidence" value="ECO:0007669"/>
    <property type="project" value="UniProtKB-KW"/>
</dbReference>
<dbReference type="InterPro" id="IPR002104">
    <property type="entry name" value="Integrase_catalytic"/>
</dbReference>
<name>A0A0R1VBD1_9LACO</name>
<feature type="domain" description="Core-binding (CB)" evidence="7">
    <location>
        <begin position="3"/>
        <end position="86"/>
    </location>
</feature>
<keyword evidence="3 5" id="KW-0238">DNA-binding</keyword>
<gene>
    <name evidence="8" type="ORF">FC60_GL001714</name>
</gene>
<organism evidence="8 9">
    <name type="scientific">Limosilactobacillus gastricus DSM 16045</name>
    <dbReference type="NCBI Taxonomy" id="1423749"/>
    <lineage>
        <taxon>Bacteria</taxon>
        <taxon>Bacillati</taxon>
        <taxon>Bacillota</taxon>
        <taxon>Bacilli</taxon>
        <taxon>Lactobacillales</taxon>
        <taxon>Lactobacillaceae</taxon>
        <taxon>Limosilactobacillus</taxon>
    </lineage>
</organism>
<dbReference type="InterPro" id="IPR011010">
    <property type="entry name" value="DNA_brk_join_enz"/>
</dbReference>
<dbReference type="InterPro" id="IPR044068">
    <property type="entry name" value="CB"/>
</dbReference>
<dbReference type="PATRIC" id="fig|1423749.3.peg.1773"/>
<dbReference type="PROSITE" id="PS51898">
    <property type="entry name" value="TYR_RECOMBINASE"/>
    <property type="match status" value="1"/>
</dbReference>
<dbReference type="InterPro" id="IPR010998">
    <property type="entry name" value="Integrase_recombinase_N"/>
</dbReference>
<dbReference type="AlphaFoldDB" id="A0A0R1VBD1"/>
<evidence type="ECO:0000259" key="6">
    <source>
        <dbReference type="PROSITE" id="PS51898"/>
    </source>
</evidence>
<dbReference type="InterPro" id="IPR004107">
    <property type="entry name" value="Integrase_SAM-like_N"/>
</dbReference>